<name>A0AAE0R1E6_9TELE</name>
<keyword evidence="2" id="KW-1185">Reference proteome</keyword>
<evidence type="ECO:0000313" key="1">
    <source>
        <dbReference type="EMBL" id="KAK3538086.1"/>
    </source>
</evidence>
<evidence type="ECO:0000313" key="2">
    <source>
        <dbReference type="Proteomes" id="UP001274896"/>
    </source>
</evidence>
<proteinExistence type="predicted"/>
<gene>
    <name evidence="1" type="ORF">QTP70_029183</name>
</gene>
<accession>A0AAE0R1E6</accession>
<organism evidence="1 2">
    <name type="scientific">Hemibagrus guttatus</name>
    <dbReference type="NCBI Taxonomy" id="175788"/>
    <lineage>
        <taxon>Eukaryota</taxon>
        <taxon>Metazoa</taxon>
        <taxon>Chordata</taxon>
        <taxon>Craniata</taxon>
        <taxon>Vertebrata</taxon>
        <taxon>Euteleostomi</taxon>
        <taxon>Actinopterygii</taxon>
        <taxon>Neopterygii</taxon>
        <taxon>Teleostei</taxon>
        <taxon>Ostariophysi</taxon>
        <taxon>Siluriformes</taxon>
        <taxon>Bagridae</taxon>
        <taxon>Hemibagrus</taxon>
    </lineage>
</organism>
<dbReference type="EMBL" id="JAUCMX010000008">
    <property type="protein sequence ID" value="KAK3538086.1"/>
    <property type="molecule type" value="Genomic_DNA"/>
</dbReference>
<sequence length="84" mass="9613">MKAHSLLMLVGGEIKGRSESVDNNFADYDQYMRKLKDELKDAMLVVQANSTASQQWQYDYYNKDVKGSNIKERDYVLLANKACG</sequence>
<dbReference type="AlphaFoldDB" id="A0AAE0R1E6"/>
<comment type="caution">
    <text evidence="1">The sequence shown here is derived from an EMBL/GenBank/DDBJ whole genome shotgun (WGS) entry which is preliminary data.</text>
</comment>
<protein>
    <submittedName>
        <fullName evidence="1">Uncharacterized protein</fullName>
    </submittedName>
</protein>
<reference evidence="1" key="1">
    <citation type="submission" date="2023-06" db="EMBL/GenBank/DDBJ databases">
        <title>Male Hemibagrus guttatus genome.</title>
        <authorList>
            <person name="Bian C."/>
        </authorList>
    </citation>
    <scope>NUCLEOTIDE SEQUENCE</scope>
    <source>
        <strain evidence="1">Male_cb2023</strain>
        <tissue evidence="1">Muscle</tissue>
    </source>
</reference>
<dbReference type="Proteomes" id="UP001274896">
    <property type="component" value="Unassembled WGS sequence"/>
</dbReference>